<accession>S4NV77</accession>
<dbReference type="AlphaFoldDB" id="S4NV77"/>
<dbReference type="EMBL" id="GAIX01013057">
    <property type="protein sequence ID" value="JAA79503.1"/>
    <property type="molecule type" value="Transcribed_RNA"/>
</dbReference>
<name>S4NV77_9NEOP</name>
<organism evidence="1">
    <name type="scientific">Pararge aegeria</name>
    <name type="common">speckled wood butterfly</name>
    <dbReference type="NCBI Taxonomy" id="116150"/>
    <lineage>
        <taxon>Eukaryota</taxon>
        <taxon>Metazoa</taxon>
        <taxon>Ecdysozoa</taxon>
        <taxon>Arthropoda</taxon>
        <taxon>Hexapoda</taxon>
        <taxon>Insecta</taxon>
        <taxon>Pterygota</taxon>
        <taxon>Neoptera</taxon>
        <taxon>Endopterygota</taxon>
        <taxon>Lepidoptera</taxon>
        <taxon>Glossata</taxon>
        <taxon>Ditrysia</taxon>
        <taxon>Papilionoidea</taxon>
        <taxon>Nymphalidae</taxon>
        <taxon>Satyrinae</taxon>
        <taxon>Satyrini</taxon>
        <taxon>Parargina</taxon>
        <taxon>Pararge</taxon>
    </lineage>
</organism>
<proteinExistence type="predicted"/>
<evidence type="ECO:0000313" key="1">
    <source>
        <dbReference type="EMBL" id="JAA79503.1"/>
    </source>
</evidence>
<reference evidence="1" key="2">
    <citation type="submission" date="2013-05" db="EMBL/GenBank/DDBJ databases">
        <authorList>
            <person name="Carter J.-M."/>
            <person name="Baker S.C."/>
            <person name="Pink R."/>
            <person name="Carter D.R.F."/>
            <person name="Collins A."/>
            <person name="Tomlin J."/>
            <person name="Gibbs M."/>
            <person name="Breuker C.J."/>
        </authorList>
    </citation>
    <scope>NUCLEOTIDE SEQUENCE</scope>
    <source>
        <tissue evidence="1">Ovary</tissue>
    </source>
</reference>
<protein>
    <submittedName>
        <fullName evidence="1">Uncharacterized protein</fullName>
    </submittedName>
</protein>
<sequence>MHTLVRNPVHATVDTYASVEQSGKGCVPCMPCEVSVSSLPSVVWPVNYYFKKKFLLTLVAYELLSTIEIVTFPIF</sequence>
<reference evidence="1" key="1">
    <citation type="journal article" date="2013" name="BMC Genomics">
        <title>Unscrambling butterfly oogenesis.</title>
        <authorList>
            <person name="Carter J.M."/>
            <person name="Baker S.C."/>
            <person name="Pink R."/>
            <person name="Carter D.R."/>
            <person name="Collins A."/>
            <person name="Tomlin J."/>
            <person name="Gibbs M."/>
            <person name="Breuker C.J."/>
        </authorList>
    </citation>
    <scope>NUCLEOTIDE SEQUENCE</scope>
    <source>
        <tissue evidence="1">Ovary</tissue>
    </source>
</reference>